<dbReference type="NCBIfam" id="TIGR00358">
    <property type="entry name" value="3_prime_RNase"/>
    <property type="match status" value="1"/>
</dbReference>
<dbReference type="PANTHER" id="PTHR23355:SF9">
    <property type="entry name" value="DIS3-LIKE EXONUCLEASE 2"/>
    <property type="match status" value="1"/>
</dbReference>
<dbReference type="GO" id="GO:0008859">
    <property type="term" value="F:exoribonuclease II activity"/>
    <property type="evidence" value="ECO:0007669"/>
    <property type="project" value="UniProtKB-UniRule"/>
</dbReference>
<dbReference type="OrthoDB" id="9764149at2"/>
<dbReference type="HAMAP" id="MF_01895">
    <property type="entry name" value="RNase_R"/>
    <property type="match status" value="1"/>
</dbReference>
<dbReference type="CDD" id="cd04471">
    <property type="entry name" value="S1_RNase_R"/>
    <property type="match status" value="1"/>
</dbReference>
<dbReference type="InterPro" id="IPR003029">
    <property type="entry name" value="S1_domain"/>
</dbReference>
<evidence type="ECO:0000259" key="10">
    <source>
        <dbReference type="PROSITE" id="PS50126"/>
    </source>
</evidence>
<dbReference type="GO" id="GO:0006402">
    <property type="term" value="P:mRNA catabolic process"/>
    <property type="evidence" value="ECO:0007669"/>
    <property type="project" value="TreeGrafter"/>
</dbReference>
<keyword evidence="5 8" id="KW-0378">Hydrolase</keyword>
<dbReference type="InterPro" id="IPR001900">
    <property type="entry name" value="RNase_II/R"/>
</dbReference>
<comment type="catalytic activity">
    <reaction evidence="1 8">
        <text>Exonucleolytic cleavage in the 3'- to 5'-direction to yield nucleoside 5'-phosphates.</text>
        <dbReference type="EC" id="3.1.13.1"/>
    </reaction>
</comment>
<dbReference type="InterPro" id="IPR011805">
    <property type="entry name" value="RNase_R"/>
</dbReference>
<evidence type="ECO:0000256" key="6">
    <source>
        <dbReference type="ARBA" id="ARBA00022839"/>
    </source>
</evidence>
<evidence type="ECO:0000256" key="1">
    <source>
        <dbReference type="ARBA" id="ARBA00001849"/>
    </source>
</evidence>
<evidence type="ECO:0000256" key="9">
    <source>
        <dbReference type="SAM" id="MobiDB-lite"/>
    </source>
</evidence>
<feature type="compositionally biased region" description="Basic and acidic residues" evidence="9">
    <location>
        <begin position="896"/>
        <end position="910"/>
    </location>
</feature>
<feature type="compositionally biased region" description="Basic and acidic residues" evidence="9">
    <location>
        <begin position="94"/>
        <end position="107"/>
    </location>
</feature>
<dbReference type="Proteomes" id="UP000282656">
    <property type="component" value="Unassembled WGS sequence"/>
</dbReference>
<evidence type="ECO:0000256" key="8">
    <source>
        <dbReference type="HAMAP-Rule" id="MF_01895"/>
    </source>
</evidence>
<evidence type="ECO:0000256" key="7">
    <source>
        <dbReference type="ARBA" id="ARBA00022884"/>
    </source>
</evidence>
<dbReference type="InterPro" id="IPR012340">
    <property type="entry name" value="NA-bd_OB-fold"/>
</dbReference>
<accession>A0A3A8Q5Q3</accession>
<evidence type="ECO:0000313" key="11">
    <source>
        <dbReference type="EMBL" id="RKH61525.1"/>
    </source>
</evidence>
<dbReference type="Pfam" id="PF08206">
    <property type="entry name" value="OB_RNB"/>
    <property type="match status" value="1"/>
</dbReference>
<keyword evidence="3 8" id="KW-0963">Cytoplasm</keyword>
<proteinExistence type="inferred from homology"/>
<dbReference type="Gene3D" id="2.40.50.140">
    <property type="entry name" value="Nucleic acid-binding proteins"/>
    <property type="match status" value="2"/>
</dbReference>
<dbReference type="InterPro" id="IPR050180">
    <property type="entry name" value="RNR_Ribonuclease"/>
</dbReference>
<organism evidence="11 12">
    <name type="scientific">Corallococcus interemptor</name>
    <dbReference type="NCBI Taxonomy" id="2316720"/>
    <lineage>
        <taxon>Bacteria</taxon>
        <taxon>Pseudomonadati</taxon>
        <taxon>Myxococcota</taxon>
        <taxon>Myxococcia</taxon>
        <taxon>Myxococcales</taxon>
        <taxon>Cystobacterineae</taxon>
        <taxon>Myxococcaceae</taxon>
        <taxon>Corallococcus</taxon>
    </lineage>
</organism>
<dbReference type="EMBL" id="RAWM01000127">
    <property type="protein sequence ID" value="RKH61525.1"/>
    <property type="molecule type" value="Genomic_DNA"/>
</dbReference>
<dbReference type="SMART" id="SM00955">
    <property type="entry name" value="RNB"/>
    <property type="match status" value="1"/>
</dbReference>
<dbReference type="Pfam" id="PF00575">
    <property type="entry name" value="S1"/>
    <property type="match status" value="1"/>
</dbReference>
<dbReference type="PANTHER" id="PTHR23355">
    <property type="entry name" value="RIBONUCLEASE"/>
    <property type="match status" value="1"/>
</dbReference>
<reference evidence="12" key="1">
    <citation type="submission" date="2018-09" db="EMBL/GenBank/DDBJ databases">
        <authorList>
            <person name="Livingstone P.G."/>
            <person name="Whitworth D.E."/>
        </authorList>
    </citation>
    <scope>NUCLEOTIDE SEQUENCE [LARGE SCALE GENOMIC DNA]</scope>
    <source>
        <strain evidence="12">AB047A</strain>
    </source>
</reference>
<feature type="region of interest" description="Disordered" evidence="9">
    <location>
        <begin position="57"/>
        <end position="130"/>
    </location>
</feature>
<dbReference type="AlphaFoldDB" id="A0A3A8Q5Q3"/>
<evidence type="ECO:0000313" key="12">
    <source>
        <dbReference type="Proteomes" id="UP000282656"/>
    </source>
</evidence>
<feature type="compositionally biased region" description="Basic and acidic residues" evidence="9">
    <location>
        <begin position="875"/>
        <end position="885"/>
    </location>
</feature>
<keyword evidence="12" id="KW-1185">Reference proteome</keyword>
<protein>
    <recommendedName>
        <fullName evidence="8">Ribonuclease R</fullName>
        <shortName evidence="8">RNase R</shortName>
        <ecNumber evidence="8">3.1.13.1</ecNumber>
    </recommendedName>
</protein>
<keyword evidence="6 8" id="KW-0269">Exonuclease</keyword>
<evidence type="ECO:0000256" key="2">
    <source>
        <dbReference type="ARBA" id="ARBA00004496"/>
    </source>
</evidence>
<comment type="caution">
    <text evidence="11">The sequence shown here is derived from an EMBL/GenBank/DDBJ whole genome shotgun (WGS) entry which is preliminary data.</text>
</comment>
<keyword evidence="4 8" id="KW-0540">Nuclease</keyword>
<dbReference type="GO" id="GO:0005829">
    <property type="term" value="C:cytosol"/>
    <property type="evidence" value="ECO:0007669"/>
    <property type="project" value="UniProtKB-ARBA"/>
</dbReference>
<dbReference type="InterPro" id="IPR013223">
    <property type="entry name" value="RNase_B_OB_dom"/>
</dbReference>
<feature type="compositionally biased region" description="Low complexity" evidence="9">
    <location>
        <begin position="981"/>
        <end position="999"/>
    </location>
</feature>
<evidence type="ECO:0000256" key="5">
    <source>
        <dbReference type="ARBA" id="ARBA00022801"/>
    </source>
</evidence>
<feature type="compositionally biased region" description="Low complexity" evidence="9">
    <location>
        <begin position="847"/>
        <end position="858"/>
    </location>
</feature>
<feature type="compositionally biased region" description="Basic residues" evidence="9">
    <location>
        <begin position="1017"/>
        <end position="1031"/>
    </location>
</feature>
<dbReference type="PROSITE" id="PS50126">
    <property type="entry name" value="S1"/>
    <property type="match status" value="1"/>
</dbReference>
<dbReference type="SUPFAM" id="SSF50249">
    <property type="entry name" value="Nucleic acid-binding proteins"/>
    <property type="match status" value="3"/>
</dbReference>
<dbReference type="InterPro" id="IPR022966">
    <property type="entry name" value="RNase_II/R_CS"/>
</dbReference>
<dbReference type="InterPro" id="IPR011129">
    <property type="entry name" value="CSD"/>
</dbReference>
<dbReference type="InterPro" id="IPR004476">
    <property type="entry name" value="RNase_II/RNase_R"/>
</dbReference>
<dbReference type="EC" id="3.1.13.1" evidence="8"/>
<dbReference type="RefSeq" id="WP_120551883.1">
    <property type="nucleotide sequence ID" value="NZ_RAWM01000127.1"/>
</dbReference>
<keyword evidence="7 8" id="KW-0694">RNA-binding</keyword>
<dbReference type="GO" id="GO:0003723">
    <property type="term" value="F:RNA binding"/>
    <property type="evidence" value="ECO:0007669"/>
    <property type="project" value="UniProtKB-UniRule"/>
</dbReference>
<dbReference type="PROSITE" id="PS01175">
    <property type="entry name" value="RIBONUCLEASE_II"/>
    <property type="match status" value="1"/>
</dbReference>
<dbReference type="SMART" id="SM00357">
    <property type="entry name" value="CSP"/>
    <property type="match status" value="1"/>
</dbReference>
<dbReference type="NCBIfam" id="TIGR02063">
    <property type="entry name" value="RNase_R"/>
    <property type="match status" value="1"/>
</dbReference>
<feature type="region of interest" description="Disordered" evidence="9">
    <location>
        <begin position="775"/>
        <end position="1031"/>
    </location>
</feature>
<dbReference type="Pfam" id="PF00773">
    <property type="entry name" value="RNB"/>
    <property type="match status" value="1"/>
</dbReference>
<name>A0A3A8Q5Q3_9BACT</name>
<comment type="function">
    <text evidence="8">3'-5' exoribonuclease that releases 5'-nucleoside monophosphates and is involved in maturation of structured RNAs.</text>
</comment>
<sequence>MSISQDHIRQLLAEADHPLGLKELLRLGGLNPGQQTDLKRALRELVRAGAIVKDGKRFRLEGPRTPRAPDSGFEARRDLSSPPLKKRGPAPGSGREERRGGFRDDGPRGGGNLRRSLQRGSRDDRFEDSSQPAVEGILHMHRDGFGFVHPVSGEGENIFLPPGEAQRALDNDRVLVEVAGRPGRFEGRLVRVVNRRRELAVGTYVAQGRHSLVMTTDTSLPGPIRVPATQMARDGDLVKVRLGVGADLLEPGQGLFGEVAGSLGRPGDPSAEVLGSAFAHGFSDEFPPEVMDEADAFAVKVTEAEATEGNRRDLRQMPLITIDGEDARDFDDAVYAEAQAGGWRLVVAIADVSHYVKERTALDAEALNRATSVYLPDRVLPMLPERLSNGICSLRPDEDRLCMVADMTFDRHGQRRSHELYPAVMRSVARCTYNEVQDVLDGKDVPHRDFLKPQFEQLMALARALMGMRKARGAIDFDVPEHKVVLGEDGVPLRMEKRERKDSHRLIEECMLAANEAVATYFQDEGLPTVYRFHGEPDPQKLAAFAVLAEAYGFQLDVENGVSSKELDAFITQLEGHPEQRALNQLLLRSMMQAVYTSTRVGHYGLAAENYLHFTSPIRRYPDLLVHRILKAVWARKGKKPSDAQLDREEERLEGMAQQCSERERAAMTVEREVVAFYAALMMKDRVGEEFDATVAGIAEFGFFVELDEVHVEGLVKGESLGPGSKLDKRTHSLVYPNGRRVRVGQKLRVRLLSANTTARKIDFEALQFEDEAPLQRAEGARQPPRRREYVNEAPGRHKGGRPGRSEREAPKPGRTPWRKPAVAEDAAQWRSLGEAEAAPWQPPAPEDAATVEAATVAGYGDEVLGDAPRPRGRFSREGRREEAAPARGAGRFLKARTEEAPAPKAEPAKPAKGKRKVIRPSLPAPEEGIESGSAPEAPAPREAFTPPGFDSGDSAPVASPHPGFDRIRALAAQRGQLSTGAAPGKKVRKAAAGASSRAKPSKKAAPGKKAGGSKGAGKKPGRGAPGKRKR</sequence>
<evidence type="ECO:0000256" key="3">
    <source>
        <dbReference type="ARBA" id="ARBA00022490"/>
    </source>
</evidence>
<comment type="similarity">
    <text evidence="8">Belongs to the RNR ribonuclease family. RNase R subfamily.</text>
</comment>
<gene>
    <name evidence="8 11" type="primary">rnr</name>
    <name evidence="11" type="ORF">D7X96_31500</name>
</gene>
<comment type="subcellular location">
    <subcellularLocation>
        <location evidence="2 8">Cytoplasm</location>
    </subcellularLocation>
</comment>
<dbReference type="SMART" id="SM00316">
    <property type="entry name" value="S1"/>
    <property type="match status" value="1"/>
</dbReference>
<evidence type="ECO:0000256" key="4">
    <source>
        <dbReference type="ARBA" id="ARBA00022722"/>
    </source>
</evidence>
<feature type="domain" description="S1 motif" evidence="10">
    <location>
        <begin position="688"/>
        <end position="767"/>
    </location>
</feature>